<dbReference type="InterPro" id="IPR052471">
    <property type="entry name" value="PBI_I9"/>
</dbReference>
<protein>
    <recommendedName>
        <fullName evidence="5">Proteinase inhibitor, propeptide</fullName>
    </recommendedName>
</protein>
<comment type="similarity">
    <text evidence="1">Belongs to the protease inhibitor I9 family.</text>
</comment>
<evidence type="ECO:0000313" key="3">
    <source>
        <dbReference type="EMBL" id="KAF2097602.1"/>
    </source>
</evidence>
<evidence type="ECO:0008006" key="5">
    <source>
        <dbReference type="Google" id="ProtNLM"/>
    </source>
</evidence>
<evidence type="ECO:0000256" key="2">
    <source>
        <dbReference type="SAM" id="SignalP"/>
    </source>
</evidence>
<keyword evidence="4" id="KW-1185">Reference proteome</keyword>
<comment type="caution">
    <text evidence="3">The sequence shown here is derived from an EMBL/GenBank/DDBJ whole genome shotgun (WGS) entry which is preliminary data.</text>
</comment>
<name>A0A9P4M7S3_9PEZI</name>
<organism evidence="3 4">
    <name type="scientific">Rhizodiscina lignyota</name>
    <dbReference type="NCBI Taxonomy" id="1504668"/>
    <lineage>
        <taxon>Eukaryota</taxon>
        <taxon>Fungi</taxon>
        <taxon>Dikarya</taxon>
        <taxon>Ascomycota</taxon>
        <taxon>Pezizomycotina</taxon>
        <taxon>Dothideomycetes</taxon>
        <taxon>Pleosporomycetidae</taxon>
        <taxon>Aulographales</taxon>
        <taxon>Rhizodiscinaceae</taxon>
        <taxon>Rhizodiscina</taxon>
    </lineage>
</organism>
<dbReference type="OrthoDB" id="3888684at2759"/>
<dbReference type="AlphaFoldDB" id="A0A9P4M7S3"/>
<dbReference type="PANTHER" id="PTHR28288:SF1">
    <property type="entry name" value="INHIBITOR I9 DOMAIN-CONTAINING PROTEIN"/>
    <property type="match status" value="1"/>
</dbReference>
<dbReference type="Proteomes" id="UP000799772">
    <property type="component" value="Unassembled WGS sequence"/>
</dbReference>
<dbReference type="GO" id="GO:0004866">
    <property type="term" value="F:endopeptidase inhibitor activity"/>
    <property type="evidence" value="ECO:0007669"/>
    <property type="project" value="TreeGrafter"/>
</dbReference>
<feature type="signal peptide" evidence="2">
    <location>
        <begin position="1"/>
        <end position="20"/>
    </location>
</feature>
<dbReference type="SUPFAM" id="SSF54897">
    <property type="entry name" value="Protease propeptides/inhibitors"/>
    <property type="match status" value="1"/>
</dbReference>
<feature type="chain" id="PRO_5040405071" description="Proteinase inhibitor, propeptide" evidence="2">
    <location>
        <begin position="21"/>
        <end position="102"/>
    </location>
</feature>
<dbReference type="EMBL" id="ML978128">
    <property type="protein sequence ID" value="KAF2097602.1"/>
    <property type="molecule type" value="Genomic_DNA"/>
</dbReference>
<evidence type="ECO:0000313" key="4">
    <source>
        <dbReference type="Proteomes" id="UP000799772"/>
    </source>
</evidence>
<evidence type="ECO:0000256" key="1">
    <source>
        <dbReference type="ARBA" id="ARBA00038069"/>
    </source>
</evidence>
<accession>A0A9P4M7S3</accession>
<gene>
    <name evidence="3" type="ORF">NA57DRAFT_77855</name>
</gene>
<keyword evidence="2" id="KW-0732">Signal</keyword>
<dbReference type="GO" id="GO:0042144">
    <property type="term" value="P:vacuole fusion, non-autophagic"/>
    <property type="evidence" value="ECO:0007669"/>
    <property type="project" value="TreeGrafter"/>
</dbReference>
<dbReference type="FunFam" id="3.30.70.80:FF:000005">
    <property type="entry name" value="Proteinase inhibitor I2B"/>
    <property type="match status" value="1"/>
</dbReference>
<dbReference type="InterPro" id="IPR037045">
    <property type="entry name" value="S8pro/Inhibitor_I9_sf"/>
</dbReference>
<sequence length="102" mass="11314">MKFQLTSLFLVLLFALLATAAKAPKKSVLITYPKDTPEHILDQAKEGIKKAGGYITHEYNLIKGFAADAPAKILESVQTWGNDYHVVIEEDQIVYANDGKVH</sequence>
<proteinExistence type="inferred from homology"/>
<dbReference type="Gene3D" id="3.30.70.80">
    <property type="entry name" value="Peptidase S8 propeptide/proteinase inhibitor I9"/>
    <property type="match status" value="1"/>
</dbReference>
<reference evidence="3" key="1">
    <citation type="journal article" date="2020" name="Stud. Mycol.">
        <title>101 Dothideomycetes genomes: a test case for predicting lifestyles and emergence of pathogens.</title>
        <authorList>
            <person name="Haridas S."/>
            <person name="Albert R."/>
            <person name="Binder M."/>
            <person name="Bloem J."/>
            <person name="Labutti K."/>
            <person name="Salamov A."/>
            <person name="Andreopoulos B."/>
            <person name="Baker S."/>
            <person name="Barry K."/>
            <person name="Bills G."/>
            <person name="Bluhm B."/>
            <person name="Cannon C."/>
            <person name="Castanera R."/>
            <person name="Culley D."/>
            <person name="Daum C."/>
            <person name="Ezra D."/>
            <person name="Gonzalez J."/>
            <person name="Henrissat B."/>
            <person name="Kuo A."/>
            <person name="Liang C."/>
            <person name="Lipzen A."/>
            <person name="Lutzoni F."/>
            <person name="Magnuson J."/>
            <person name="Mondo S."/>
            <person name="Nolan M."/>
            <person name="Ohm R."/>
            <person name="Pangilinan J."/>
            <person name="Park H.-J."/>
            <person name="Ramirez L."/>
            <person name="Alfaro M."/>
            <person name="Sun H."/>
            <person name="Tritt A."/>
            <person name="Yoshinaga Y."/>
            <person name="Zwiers L.-H."/>
            <person name="Turgeon B."/>
            <person name="Goodwin S."/>
            <person name="Spatafora J."/>
            <person name="Crous P."/>
            <person name="Grigoriev I."/>
        </authorList>
    </citation>
    <scope>NUCLEOTIDE SEQUENCE</scope>
    <source>
        <strain evidence="3">CBS 133067</strain>
    </source>
</reference>
<dbReference type="PANTHER" id="PTHR28288">
    <property type="entry name" value="PROTEASE B INHIBITOR 2"/>
    <property type="match status" value="1"/>
</dbReference>